<proteinExistence type="predicted"/>
<evidence type="ECO:0000313" key="2">
    <source>
        <dbReference type="Proteomes" id="UP000183832"/>
    </source>
</evidence>
<sequence length="97" mass="11557">MTNEGLMLKVLCKKIRPKDVCLRNDYLNKLQVDKKQSKTLFKRYENENFNEKKKSWFDISTCKICDKDIKIKICKIVDVESFAFTQPVDPDDVTKRY</sequence>
<protein>
    <submittedName>
        <fullName evidence="1">CLUMA_CG016026, isoform A</fullName>
    </submittedName>
</protein>
<reference evidence="1 2" key="1">
    <citation type="submission" date="2015-04" db="EMBL/GenBank/DDBJ databases">
        <authorList>
            <person name="Syromyatnikov M.Y."/>
            <person name="Popov V.N."/>
        </authorList>
    </citation>
    <scope>NUCLEOTIDE SEQUENCE [LARGE SCALE GENOMIC DNA]</scope>
</reference>
<dbReference type="EMBL" id="CVRI01000058">
    <property type="protein sequence ID" value="CRL02898.1"/>
    <property type="molecule type" value="Genomic_DNA"/>
</dbReference>
<organism evidence="1 2">
    <name type="scientific">Clunio marinus</name>
    <dbReference type="NCBI Taxonomy" id="568069"/>
    <lineage>
        <taxon>Eukaryota</taxon>
        <taxon>Metazoa</taxon>
        <taxon>Ecdysozoa</taxon>
        <taxon>Arthropoda</taxon>
        <taxon>Hexapoda</taxon>
        <taxon>Insecta</taxon>
        <taxon>Pterygota</taxon>
        <taxon>Neoptera</taxon>
        <taxon>Endopterygota</taxon>
        <taxon>Diptera</taxon>
        <taxon>Nematocera</taxon>
        <taxon>Chironomoidea</taxon>
        <taxon>Chironomidae</taxon>
        <taxon>Clunio</taxon>
    </lineage>
</organism>
<keyword evidence="2" id="KW-1185">Reference proteome</keyword>
<gene>
    <name evidence="1" type="ORF">CLUMA_CG016026</name>
</gene>
<name>A0A1J1IT37_9DIPT</name>
<dbReference type="Proteomes" id="UP000183832">
    <property type="component" value="Unassembled WGS sequence"/>
</dbReference>
<evidence type="ECO:0000313" key="1">
    <source>
        <dbReference type="EMBL" id="CRL02898.1"/>
    </source>
</evidence>
<dbReference type="AlphaFoldDB" id="A0A1J1IT37"/>
<accession>A0A1J1IT37</accession>